<dbReference type="AlphaFoldDB" id="V2XN89"/>
<feature type="domain" description="DUF4097" evidence="2">
    <location>
        <begin position="141"/>
        <end position="326"/>
    </location>
</feature>
<dbReference type="EMBL" id="ACIL03000008">
    <property type="protein sequence ID" value="ESL03609.1"/>
    <property type="molecule type" value="Genomic_DNA"/>
</dbReference>
<evidence type="ECO:0000313" key="4">
    <source>
        <dbReference type="Proteomes" id="UP000018227"/>
    </source>
</evidence>
<keyword evidence="4" id="KW-1185">Reference proteome</keyword>
<dbReference type="HOGENOM" id="CLU_645102_0_0_9"/>
<dbReference type="InterPro" id="IPR025164">
    <property type="entry name" value="Toastrack_DUF4097"/>
</dbReference>
<dbReference type="OrthoDB" id="95800at2"/>
<feature type="compositionally biased region" description="Low complexity" evidence="1">
    <location>
        <begin position="71"/>
        <end position="82"/>
    </location>
</feature>
<accession>V2XN89</accession>
<feature type="region of interest" description="Disordered" evidence="1">
    <location>
        <begin position="66"/>
        <end position="118"/>
    </location>
</feature>
<evidence type="ECO:0000259" key="2">
    <source>
        <dbReference type="Pfam" id="PF13349"/>
    </source>
</evidence>
<dbReference type="eggNOG" id="ENOG5033IAG">
    <property type="taxonomic scope" value="Bacteria"/>
</dbReference>
<sequence>MNKNEFMESLKEKLSKLSVEDREDAINYYWEYFEEAGFGEESDVTKNVGNPEDVAAKIIETAECIRESESQENSSCNQSEQENVTKENKTECSSYSSAEGKKTEEIKEESDFDKTEKSENHPIEITALDLFGKDEQNAFDSVDIDISNLDVILRTGDEFGISINCKDEGPIIERKGSCLVVKDRNKAKFIKIFDFNFNIFNREKGFIEIIIPRDKKLNKIKSRLELGKFYLFALTADEMDVRTDMGSLELVSATAPKCKLGADMGHISVKDSIFNELKVKSDTGAVNLKYSKTDLMKISTDTGYISLEKTDAGNTELKSDTGYIKLYSGNVGSVSAKTDTGLIKFDGTELNSLEAKSDTGSISAKLLGVRENYKFDLKNSLGIITVDGKNQGKSIFDNSYTDNMGEIPVRMSVDTGKINVSFLGK</sequence>
<name>V2XN89_9FIRM</name>
<organism evidence="3 4">
    <name type="scientific">Catonella morbi ATCC 51271</name>
    <dbReference type="NCBI Taxonomy" id="592026"/>
    <lineage>
        <taxon>Bacteria</taxon>
        <taxon>Bacillati</taxon>
        <taxon>Bacillota</taxon>
        <taxon>Clostridia</taxon>
        <taxon>Lachnospirales</taxon>
        <taxon>Lachnospiraceae</taxon>
        <taxon>Catonella</taxon>
    </lineage>
</organism>
<dbReference type="Pfam" id="PF13349">
    <property type="entry name" value="DUF4097"/>
    <property type="match status" value="1"/>
</dbReference>
<dbReference type="RefSeq" id="WP_023354053.1">
    <property type="nucleotide sequence ID" value="NZ_KI535367.1"/>
</dbReference>
<reference evidence="3 4" key="1">
    <citation type="submission" date="2013-06" db="EMBL/GenBank/DDBJ databases">
        <authorList>
            <person name="Weinstock G."/>
            <person name="Sodergren E."/>
            <person name="Clifton S."/>
            <person name="Fulton L."/>
            <person name="Fulton B."/>
            <person name="Courtney L."/>
            <person name="Fronick C."/>
            <person name="Harrison M."/>
            <person name="Strong C."/>
            <person name="Farmer C."/>
            <person name="Delahaunty K."/>
            <person name="Markovic C."/>
            <person name="Hall O."/>
            <person name="Minx P."/>
            <person name="Tomlinson C."/>
            <person name="Mitreva M."/>
            <person name="Nelson J."/>
            <person name="Hou S."/>
            <person name="Wollam A."/>
            <person name="Pepin K.H."/>
            <person name="Johnson M."/>
            <person name="Bhonagiri V."/>
            <person name="Nash W.E."/>
            <person name="Warren W."/>
            <person name="Chinwalla A."/>
            <person name="Mardis E.R."/>
            <person name="Wilson R.K."/>
        </authorList>
    </citation>
    <scope>NUCLEOTIDE SEQUENCE [LARGE SCALE GENOMIC DNA]</scope>
    <source>
        <strain evidence="3 4">ATCC 51271</strain>
    </source>
</reference>
<comment type="caution">
    <text evidence="3">The sequence shown here is derived from an EMBL/GenBank/DDBJ whole genome shotgun (WGS) entry which is preliminary data.</text>
</comment>
<evidence type="ECO:0000313" key="3">
    <source>
        <dbReference type="EMBL" id="ESL03609.1"/>
    </source>
</evidence>
<dbReference type="STRING" id="592026.GCWU0000282_001172"/>
<gene>
    <name evidence="3" type="ORF">GCWU0000282_001172</name>
</gene>
<proteinExistence type="predicted"/>
<dbReference type="Pfam" id="PF22564">
    <property type="entry name" value="HAAS"/>
    <property type="match status" value="1"/>
</dbReference>
<protein>
    <recommendedName>
        <fullName evidence="2">DUF4097 domain-containing protein</fullName>
    </recommendedName>
</protein>
<dbReference type="Proteomes" id="UP000018227">
    <property type="component" value="Unassembled WGS sequence"/>
</dbReference>
<evidence type="ECO:0000256" key="1">
    <source>
        <dbReference type="SAM" id="MobiDB-lite"/>
    </source>
</evidence>